<dbReference type="PRINTS" id="PR00455">
    <property type="entry name" value="HTHTETR"/>
</dbReference>
<accession>A0ABM9CVE3</accession>
<keyword evidence="1" id="KW-0678">Repressor</keyword>
<evidence type="ECO:0000256" key="4">
    <source>
        <dbReference type="ARBA" id="ARBA00023163"/>
    </source>
</evidence>
<dbReference type="Gene3D" id="1.10.10.60">
    <property type="entry name" value="Homeodomain-like"/>
    <property type="match status" value="1"/>
</dbReference>
<dbReference type="InterPro" id="IPR009057">
    <property type="entry name" value="Homeodomain-like_sf"/>
</dbReference>
<evidence type="ECO:0000259" key="7">
    <source>
        <dbReference type="PROSITE" id="PS50977"/>
    </source>
</evidence>
<reference evidence="8" key="1">
    <citation type="submission" date="2022-01" db="EMBL/GenBank/DDBJ databases">
        <authorList>
            <person name="Criscuolo A."/>
        </authorList>
    </citation>
    <scope>NUCLEOTIDE SEQUENCE</scope>
    <source>
        <strain evidence="8">CIP111893</strain>
    </source>
</reference>
<comment type="caution">
    <text evidence="8">The sequence shown here is derived from an EMBL/GenBank/DDBJ whole genome shotgun (WGS) entry which is preliminary data.</text>
</comment>
<organism evidence="8 9">
    <name type="scientific">Paenibacillus plantiphilus</name>
    <dbReference type="NCBI Taxonomy" id="2905650"/>
    <lineage>
        <taxon>Bacteria</taxon>
        <taxon>Bacillati</taxon>
        <taxon>Bacillota</taxon>
        <taxon>Bacilli</taxon>
        <taxon>Bacillales</taxon>
        <taxon>Paenibacillaceae</taxon>
        <taxon>Paenibacillus</taxon>
    </lineage>
</organism>
<evidence type="ECO:0000313" key="8">
    <source>
        <dbReference type="EMBL" id="CAH1224844.1"/>
    </source>
</evidence>
<feature type="domain" description="HTH tetR-type" evidence="7">
    <location>
        <begin position="20"/>
        <end position="80"/>
    </location>
</feature>
<dbReference type="PROSITE" id="PS50977">
    <property type="entry name" value="HTH_TETR_2"/>
    <property type="match status" value="1"/>
</dbReference>
<proteinExistence type="predicted"/>
<dbReference type="Proteomes" id="UP000838686">
    <property type="component" value="Unassembled WGS sequence"/>
</dbReference>
<dbReference type="PANTHER" id="PTHR30055:SF175">
    <property type="entry name" value="HTH-TYPE TRANSCRIPTIONAL REPRESSOR KSTR2"/>
    <property type="match status" value="1"/>
</dbReference>
<keyword evidence="2" id="KW-0805">Transcription regulation</keyword>
<keyword evidence="4" id="KW-0804">Transcription</keyword>
<keyword evidence="9" id="KW-1185">Reference proteome</keyword>
<name>A0ABM9CVE3_9BACL</name>
<feature type="region of interest" description="Disordered" evidence="6">
    <location>
        <begin position="1"/>
        <end position="21"/>
    </location>
</feature>
<dbReference type="SUPFAM" id="SSF48498">
    <property type="entry name" value="Tetracyclin repressor-like, C-terminal domain"/>
    <property type="match status" value="1"/>
</dbReference>
<dbReference type="InterPro" id="IPR023772">
    <property type="entry name" value="DNA-bd_HTH_TetR-type_CS"/>
</dbReference>
<evidence type="ECO:0000256" key="1">
    <source>
        <dbReference type="ARBA" id="ARBA00022491"/>
    </source>
</evidence>
<dbReference type="RefSeq" id="WP_236347264.1">
    <property type="nucleotide sequence ID" value="NZ_CAKMMF010000048.1"/>
</dbReference>
<keyword evidence="3 5" id="KW-0238">DNA-binding</keyword>
<dbReference type="EMBL" id="CAKMMF010000048">
    <property type="protein sequence ID" value="CAH1224844.1"/>
    <property type="molecule type" value="Genomic_DNA"/>
</dbReference>
<dbReference type="SUPFAM" id="SSF46689">
    <property type="entry name" value="Homeodomain-like"/>
    <property type="match status" value="1"/>
</dbReference>
<dbReference type="InterPro" id="IPR001647">
    <property type="entry name" value="HTH_TetR"/>
</dbReference>
<dbReference type="PROSITE" id="PS01081">
    <property type="entry name" value="HTH_TETR_1"/>
    <property type="match status" value="1"/>
</dbReference>
<evidence type="ECO:0000256" key="5">
    <source>
        <dbReference type="PROSITE-ProRule" id="PRU00335"/>
    </source>
</evidence>
<dbReference type="InterPro" id="IPR050109">
    <property type="entry name" value="HTH-type_TetR-like_transc_reg"/>
</dbReference>
<evidence type="ECO:0000256" key="6">
    <source>
        <dbReference type="SAM" id="MobiDB-lite"/>
    </source>
</evidence>
<dbReference type="InterPro" id="IPR036271">
    <property type="entry name" value="Tet_transcr_reg_TetR-rel_C_sf"/>
</dbReference>
<gene>
    <name evidence="8" type="ORF">PAECIP111893_05188</name>
</gene>
<evidence type="ECO:0000256" key="3">
    <source>
        <dbReference type="ARBA" id="ARBA00023125"/>
    </source>
</evidence>
<dbReference type="Pfam" id="PF00440">
    <property type="entry name" value="TetR_N"/>
    <property type="match status" value="1"/>
</dbReference>
<dbReference type="PANTHER" id="PTHR30055">
    <property type="entry name" value="HTH-TYPE TRANSCRIPTIONAL REGULATOR RUTR"/>
    <property type="match status" value="1"/>
</dbReference>
<protein>
    <recommendedName>
        <fullName evidence="7">HTH tetR-type domain-containing protein</fullName>
    </recommendedName>
</protein>
<sequence>MEDNQPIKSRTGRPRGKRSDATRNQILMTAARKFMELGYDKVSLQEVATLCGVTKATVYHHFKDKGTLFTESILRMLRTALARSEELILSEPDLSQKLQKLAEGLLRHSHVEFETLMRKASAVLSHDQITQIRQQEQQLHILLAGVFQTAMNEGLIRSGNAMFLAHAFSMLMLMRNQPELQEGMLTPSEAATEIVQLFLMGLAPR</sequence>
<evidence type="ECO:0000256" key="2">
    <source>
        <dbReference type="ARBA" id="ARBA00023015"/>
    </source>
</evidence>
<dbReference type="Gene3D" id="1.10.357.10">
    <property type="entry name" value="Tetracycline Repressor, domain 2"/>
    <property type="match status" value="1"/>
</dbReference>
<feature type="DNA-binding region" description="H-T-H motif" evidence="5">
    <location>
        <begin position="43"/>
        <end position="62"/>
    </location>
</feature>
<evidence type="ECO:0000313" key="9">
    <source>
        <dbReference type="Proteomes" id="UP000838686"/>
    </source>
</evidence>